<evidence type="ECO:0000256" key="6">
    <source>
        <dbReference type="PROSITE-ProRule" id="PRU00169"/>
    </source>
</evidence>
<dbReference type="InterPro" id="IPR003594">
    <property type="entry name" value="HATPase_dom"/>
</dbReference>
<dbReference type="PANTHER" id="PTHR43047">
    <property type="entry name" value="TWO-COMPONENT HISTIDINE PROTEIN KINASE"/>
    <property type="match status" value="1"/>
</dbReference>
<dbReference type="PRINTS" id="PR00344">
    <property type="entry name" value="BCTRLSENSOR"/>
</dbReference>
<dbReference type="SMART" id="SM00091">
    <property type="entry name" value="PAS"/>
    <property type="match status" value="2"/>
</dbReference>
<dbReference type="InterPro" id="IPR036097">
    <property type="entry name" value="HisK_dim/P_sf"/>
</dbReference>
<comment type="caution">
    <text evidence="12">The sequence shown here is derived from an EMBL/GenBank/DDBJ whole genome shotgun (WGS) entry which is preliminary data.</text>
</comment>
<evidence type="ECO:0000256" key="1">
    <source>
        <dbReference type="ARBA" id="ARBA00000085"/>
    </source>
</evidence>
<dbReference type="SUPFAM" id="SSF55785">
    <property type="entry name" value="PYP-like sensor domain (PAS domain)"/>
    <property type="match status" value="2"/>
</dbReference>
<dbReference type="SUPFAM" id="SSF52172">
    <property type="entry name" value="CheY-like"/>
    <property type="match status" value="1"/>
</dbReference>
<dbReference type="Proteomes" id="UP000309340">
    <property type="component" value="Unassembled WGS sequence"/>
</dbReference>
<feature type="domain" description="PAS" evidence="10">
    <location>
        <begin position="5"/>
        <end position="75"/>
    </location>
</feature>
<feature type="compositionally biased region" description="Polar residues" evidence="7">
    <location>
        <begin position="236"/>
        <end position="248"/>
    </location>
</feature>
<evidence type="ECO:0000256" key="2">
    <source>
        <dbReference type="ARBA" id="ARBA00012438"/>
    </source>
</evidence>
<comment type="catalytic activity">
    <reaction evidence="1">
        <text>ATP + protein L-histidine = ADP + protein N-phospho-L-histidine.</text>
        <dbReference type="EC" id="2.7.13.3"/>
    </reaction>
</comment>
<dbReference type="GO" id="GO:0000155">
    <property type="term" value="F:phosphorelay sensor kinase activity"/>
    <property type="evidence" value="ECO:0007669"/>
    <property type="project" value="InterPro"/>
</dbReference>
<feature type="domain" description="PAS" evidence="10">
    <location>
        <begin position="137"/>
        <end position="192"/>
    </location>
</feature>
<dbReference type="SMART" id="SM00086">
    <property type="entry name" value="PAC"/>
    <property type="match status" value="2"/>
</dbReference>
<dbReference type="EC" id="2.7.13.3" evidence="2"/>
<dbReference type="Pfam" id="PF08447">
    <property type="entry name" value="PAS_3"/>
    <property type="match status" value="1"/>
</dbReference>
<evidence type="ECO:0000259" key="9">
    <source>
        <dbReference type="PROSITE" id="PS50110"/>
    </source>
</evidence>
<dbReference type="PROSITE" id="PS50109">
    <property type="entry name" value="HIS_KIN"/>
    <property type="match status" value="1"/>
</dbReference>
<feature type="region of interest" description="Disordered" evidence="7">
    <location>
        <begin position="565"/>
        <end position="711"/>
    </location>
</feature>
<dbReference type="InterPro" id="IPR001610">
    <property type="entry name" value="PAC"/>
</dbReference>
<keyword evidence="4" id="KW-0808">Transferase</keyword>
<organism evidence="12 13">
    <name type="scientific">Friedmanniomyces simplex</name>
    <dbReference type="NCBI Taxonomy" id="329884"/>
    <lineage>
        <taxon>Eukaryota</taxon>
        <taxon>Fungi</taxon>
        <taxon>Dikarya</taxon>
        <taxon>Ascomycota</taxon>
        <taxon>Pezizomycotina</taxon>
        <taxon>Dothideomycetes</taxon>
        <taxon>Dothideomycetidae</taxon>
        <taxon>Mycosphaerellales</taxon>
        <taxon>Teratosphaeriaceae</taxon>
        <taxon>Friedmanniomyces</taxon>
    </lineage>
</organism>
<dbReference type="InterPro" id="IPR011006">
    <property type="entry name" value="CheY-like_superfamily"/>
</dbReference>
<dbReference type="Pfam" id="PF00072">
    <property type="entry name" value="Response_reg"/>
    <property type="match status" value="1"/>
</dbReference>
<dbReference type="Gene3D" id="3.40.50.2300">
    <property type="match status" value="1"/>
</dbReference>
<reference evidence="12 13" key="1">
    <citation type="submission" date="2017-03" db="EMBL/GenBank/DDBJ databases">
        <title>Genomes of endolithic fungi from Antarctica.</title>
        <authorList>
            <person name="Coleine C."/>
            <person name="Masonjones S."/>
            <person name="Stajich J.E."/>
        </authorList>
    </citation>
    <scope>NUCLEOTIDE SEQUENCE [LARGE SCALE GENOMIC DNA]</scope>
    <source>
        <strain evidence="12 13">CCFEE 5184</strain>
    </source>
</reference>
<feature type="domain" description="PAC" evidence="11">
    <location>
        <begin position="273"/>
        <end position="328"/>
    </location>
</feature>
<dbReference type="Pfam" id="PF02518">
    <property type="entry name" value="HATPase_c"/>
    <property type="match status" value="1"/>
</dbReference>
<name>A0A4U0VPQ6_9PEZI</name>
<protein>
    <recommendedName>
        <fullName evidence="2">histidine kinase</fullName>
        <ecNumber evidence="2">2.7.13.3</ecNumber>
    </recommendedName>
</protein>
<dbReference type="GO" id="GO:0005886">
    <property type="term" value="C:plasma membrane"/>
    <property type="evidence" value="ECO:0007669"/>
    <property type="project" value="TreeGrafter"/>
</dbReference>
<dbReference type="InterPro" id="IPR003661">
    <property type="entry name" value="HisK_dim/P_dom"/>
</dbReference>
<evidence type="ECO:0000313" key="12">
    <source>
        <dbReference type="EMBL" id="TKA51461.1"/>
    </source>
</evidence>
<dbReference type="PROSITE" id="PS50110">
    <property type="entry name" value="RESPONSE_REGULATORY"/>
    <property type="match status" value="1"/>
</dbReference>
<dbReference type="EMBL" id="NAJQ01001888">
    <property type="protein sequence ID" value="TKA51461.1"/>
    <property type="molecule type" value="Genomic_DNA"/>
</dbReference>
<dbReference type="GO" id="GO:0009927">
    <property type="term" value="F:histidine phosphotransfer kinase activity"/>
    <property type="evidence" value="ECO:0007669"/>
    <property type="project" value="TreeGrafter"/>
</dbReference>
<dbReference type="Gene3D" id="3.30.450.20">
    <property type="entry name" value="PAS domain"/>
    <property type="match status" value="2"/>
</dbReference>
<gene>
    <name evidence="12" type="ORF">B0A55_13579</name>
</gene>
<evidence type="ECO:0000256" key="3">
    <source>
        <dbReference type="ARBA" id="ARBA00022553"/>
    </source>
</evidence>
<dbReference type="InterPro" id="IPR001789">
    <property type="entry name" value="Sig_transdc_resp-reg_receiver"/>
</dbReference>
<evidence type="ECO:0000256" key="4">
    <source>
        <dbReference type="ARBA" id="ARBA00022679"/>
    </source>
</evidence>
<accession>A0A4U0VPQ6</accession>
<evidence type="ECO:0000259" key="11">
    <source>
        <dbReference type="PROSITE" id="PS50113"/>
    </source>
</evidence>
<evidence type="ECO:0000259" key="10">
    <source>
        <dbReference type="PROSITE" id="PS50112"/>
    </source>
</evidence>
<dbReference type="SMART" id="SM00387">
    <property type="entry name" value="HATPase_c"/>
    <property type="match status" value="1"/>
</dbReference>
<feature type="compositionally biased region" description="Pro residues" evidence="7">
    <location>
        <begin position="584"/>
        <end position="595"/>
    </location>
</feature>
<dbReference type="InterPro" id="IPR035965">
    <property type="entry name" value="PAS-like_dom_sf"/>
</dbReference>
<feature type="modified residue" description="4-aspartylphosphate" evidence="6">
    <location>
        <position position="957"/>
    </location>
</feature>
<feature type="non-terminal residue" evidence="12">
    <location>
        <position position="1049"/>
    </location>
</feature>
<dbReference type="OrthoDB" id="303614at2759"/>
<dbReference type="CDD" id="cd17546">
    <property type="entry name" value="REC_hyHK_CKI1_RcsC-like"/>
    <property type="match status" value="1"/>
</dbReference>
<dbReference type="Pfam" id="PF13188">
    <property type="entry name" value="PAS_8"/>
    <property type="match status" value="1"/>
</dbReference>
<keyword evidence="5" id="KW-0418">Kinase</keyword>
<dbReference type="Gene3D" id="1.10.287.130">
    <property type="match status" value="1"/>
</dbReference>
<dbReference type="SUPFAM" id="SSF47384">
    <property type="entry name" value="Homodimeric domain of signal transducing histidine kinase"/>
    <property type="match status" value="1"/>
</dbReference>
<dbReference type="InterPro" id="IPR000014">
    <property type="entry name" value="PAS"/>
</dbReference>
<evidence type="ECO:0000256" key="7">
    <source>
        <dbReference type="SAM" id="MobiDB-lite"/>
    </source>
</evidence>
<feature type="domain" description="Response regulatory" evidence="9">
    <location>
        <begin position="905"/>
        <end position="1027"/>
    </location>
</feature>
<dbReference type="AlphaFoldDB" id="A0A4U0VPQ6"/>
<dbReference type="STRING" id="329884.A0A4U0VPQ6"/>
<dbReference type="InterPro" id="IPR013655">
    <property type="entry name" value="PAS_fold_3"/>
</dbReference>
<dbReference type="FunFam" id="3.40.50.2300:FF:000158">
    <property type="entry name" value="Sensor histidine kinase/response regulator"/>
    <property type="match status" value="1"/>
</dbReference>
<dbReference type="SMART" id="SM00388">
    <property type="entry name" value="HisKA"/>
    <property type="match status" value="1"/>
</dbReference>
<keyword evidence="3 6" id="KW-0597">Phosphoprotein</keyword>
<dbReference type="PROSITE" id="PS50112">
    <property type="entry name" value="PAS"/>
    <property type="match status" value="2"/>
</dbReference>
<feature type="compositionally biased region" description="Low complexity" evidence="7">
    <location>
        <begin position="640"/>
        <end position="672"/>
    </location>
</feature>
<evidence type="ECO:0000259" key="8">
    <source>
        <dbReference type="PROSITE" id="PS50109"/>
    </source>
</evidence>
<keyword evidence="13" id="KW-1185">Reference proteome</keyword>
<dbReference type="CDD" id="cd00130">
    <property type="entry name" value="PAS"/>
    <property type="match status" value="1"/>
</dbReference>
<dbReference type="CDD" id="cd00082">
    <property type="entry name" value="HisKA"/>
    <property type="match status" value="1"/>
</dbReference>
<feature type="compositionally biased region" description="Low complexity" evidence="7">
    <location>
        <begin position="604"/>
        <end position="623"/>
    </location>
</feature>
<evidence type="ECO:0000313" key="13">
    <source>
        <dbReference type="Proteomes" id="UP000309340"/>
    </source>
</evidence>
<feature type="domain" description="PAC" evidence="11">
    <location>
        <begin position="78"/>
        <end position="130"/>
    </location>
</feature>
<dbReference type="InterPro" id="IPR036890">
    <property type="entry name" value="HATPase_C_sf"/>
</dbReference>
<feature type="domain" description="Histidine kinase" evidence="8">
    <location>
        <begin position="339"/>
        <end position="566"/>
    </location>
</feature>
<proteinExistence type="predicted"/>
<sequence>MPPPSERLLRTIIDSVPVQIFTAKPDTGQLSWVNSKFLIYRGQEPRQVLREPWQAIHPEDRAEFMASWHRSLRTAQQLQQKVRLERFDGSFRWFYVRAAPLKDKRQRIVHWIGTFMDVHEQALAELNAARQEETEKSEAKYRALANSSPQIVFAACTKKGVIFCNTQWLHYSGQTEPQALGMGFMDHVHPDDLVKCKLPSFEEGSDKPTNVPTSVTRTNTTSAASSSGSSETERGINSSDSSPVSTMPQRQLSELAGTGILKASRDADGKPFYSTEVRLRSKDGNYRWHLVRVLLADPLVQQTHEEETWYGTCTDINDHKTLERDLKETMDEKSRFLSNMSHEIRTPLNGIMGMVNFLIDSSLTAEQMEHVNIIRASTEGLRGLINDILDLSKAEAGMIQLNFDWLYVRALIEEVNDLTSAMAIEKGLELNYIVEEDVPAQIKGDRFRVRQILLNVIGNAIKFTQHGEVFVRCRIMYDNAREELAKNEMFIVFDVVDTGRGFTDREAEHLFKRFSQIDGSSTRQHGGTGLGLVISRQLAQLHGGDMSAKGVPGKGSTFSFFIKTTLPSKRDRPPIPRTPGADMPLPPLSPDPAMTPTPATRSSKTAPIPVAAAPPAKPSPKFATETTQSPSPYMSPGLGRDSPSVSSVSSDFSIRSAARTDSLRSTRSSASSYVPDPAFVRPGITLSLPGDGSKMEAPAISSVQSEKSGDTIKPLQVPGGLAVASPDGGLVPPMYSILVICPLRYSREATVQHIDQTLPSNIPHQITARENLLECQKILGGDDPVRFTHVVVVLQDVDEIAALMDQILSSPPHSLTSIVIITDLSQRKRIMEHAPKHDYELLSKERRVRFVFKPLKPSRFAVIFDPRKEREMSTDRNQDSAQTMAINQKQVFEDLKKRLGNRDKRVLLVEDNRVNQMVVLKFLGKVDIKADTAVDGVICTNKVFAQPHGYYSIILCDLHMPNKDGYQTCKEIRKWEKKNKSAHLPIVALSANVLGDVHQKCVEAGFNSYITKPVDFKELSQVLMQFMDPSDPSKPFELMKKKGGHGGHR</sequence>
<dbReference type="SMART" id="SM00448">
    <property type="entry name" value="REC"/>
    <property type="match status" value="1"/>
</dbReference>
<feature type="compositionally biased region" description="Low complexity" evidence="7">
    <location>
        <begin position="208"/>
        <end position="230"/>
    </location>
</feature>
<dbReference type="InterPro" id="IPR000700">
    <property type="entry name" value="PAS-assoc_C"/>
</dbReference>
<feature type="region of interest" description="Disordered" evidence="7">
    <location>
        <begin position="199"/>
        <end position="248"/>
    </location>
</feature>
<evidence type="ECO:0000256" key="5">
    <source>
        <dbReference type="ARBA" id="ARBA00022777"/>
    </source>
</evidence>
<dbReference type="InterPro" id="IPR005467">
    <property type="entry name" value="His_kinase_dom"/>
</dbReference>
<dbReference type="Gene3D" id="3.30.565.10">
    <property type="entry name" value="Histidine kinase-like ATPase, C-terminal domain"/>
    <property type="match status" value="1"/>
</dbReference>
<dbReference type="PANTHER" id="PTHR43047:SF74">
    <property type="entry name" value="HISTIDINE KINASE-RELATED"/>
    <property type="match status" value="1"/>
</dbReference>
<dbReference type="InterPro" id="IPR004358">
    <property type="entry name" value="Sig_transdc_His_kin-like_C"/>
</dbReference>
<dbReference type="SUPFAM" id="SSF55874">
    <property type="entry name" value="ATPase domain of HSP90 chaperone/DNA topoisomerase II/histidine kinase"/>
    <property type="match status" value="1"/>
</dbReference>
<dbReference type="PROSITE" id="PS50113">
    <property type="entry name" value="PAC"/>
    <property type="match status" value="2"/>
</dbReference>
<dbReference type="Pfam" id="PF00512">
    <property type="entry name" value="HisKA"/>
    <property type="match status" value="1"/>
</dbReference>
<dbReference type="CDD" id="cd16922">
    <property type="entry name" value="HATPase_EvgS-ArcB-TorS-like"/>
    <property type="match status" value="1"/>
</dbReference>
<dbReference type="NCBIfam" id="TIGR00229">
    <property type="entry name" value="sensory_box"/>
    <property type="match status" value="1"/>
</dbReference>
<dbReference type="FunFam" id="3.30.565.10:FF:000010">
    <property type="entry name" value="Sensor histidine kinase RcsC"/>
    <property type="match status" value="1"/>
</dbReference>